<sequence length="228" mass="25175">MFLPRNTDVESCPSGHVSCTPTNIAVSGTDPSTTSETAGSPSYVSKPGMHRYIGIVMVVIIVLFGFALWVYFAKYPRRKLSALSERWGWSCCAQRLKAQSSPEKPTAGDISRSSSTSSSSSHCSRGGDKEGGEAVARNNEGESGKRRAEKEKLREKERNLMLQAEPRGVIKEVSGGVVMYTEVPRPALLPRRDRHHGPRAEWDFEHIHGVRFEARSPHPRSKPSSPRS</sequence>
<accession>A0A9P5Z4I6</accession>
<evidence type="ECO:0000313" key="3">
    <source>
        <dbReference type="EMBL" id="KAF9481377.1"/>
    </source>
</evidence>
<reference evidence="3" key="1">
    <citation type="submission" date="2020-11" db="EMBL/GenBank/DDBJ databases">
        <authorList>
            <consortium name="DOE Joint Genome Institute"/>
            <person name="Ahrendt S."/>
            <person name="Riley R."/>
            <person name="Andreopoulos W."/>
            <person name="Labutti K."/>
            <person name="Pangilinan J."/>
            <person name="Ruiz-Duenas F.J."/>
            <person name="Barrasa J.M."/>
            <person name="Sanchez-Garcia M."/>
            <person name="Camarero S."/>
            <person name="Miyauchi S."/>
            <person name="Serrano A."/>
            <person name="Linde D."/>
            <person name="Babiker R."/>
            <person name="Drula E."/>
            <person name="Ayuso-Fernandez I."/>
            <person name="Pacheco R."/>
            <person name="Padilla G."/>
            <person name="Ferreira P."/>
            <person name="Barriuso J."/>
            <person name="Kellner H."/>
            <person name="Castanera R."/>
            <person name="Alfaro M."/>
            <person name="Ramirez L."/>
            <person name="Pisabarro A.G."/>
            <person name="Kuo A."/>
            <person name="Tritt A."/>
            <person name="Lipzen A."/>
            <person name="He G."/>
            <person name="Yan M."/>
            <person name="Ng V."/>
            <person name="Cullen D."/>
            <person name="Martin F."/>
            <person name="Rosso M.-N."/>
            <person name="Henrissat B."/>
            <person name="Hibbett D."/>
            <person name="Martinez A.T."/>
            <person name="Grigoriev I.V."/>
        </authorList>
    </citation>
    <scope>NUCLEOTIDE SEQUENCE</scope>
    <source>
        <strain evidence="3">CIRM-BRFM 674</strain>
    </source>
</reference>
<keyword evidence="4" id="KW-1185">Reference proteome</keyword>
<feature type="compositionally biased region" description="Low complexity" evidence="1">
    <location>
        <begin position="111"/>
        <end position="124"/>
    </location>
</feature>
<feature type="compositionally biased region" description="Basic and acidic residues" evidence="1">
    <location>
        <begin position="139"/>
        <end position="159"/>
    </location>
</feature>
<organism evidence="3 4">
    <name type="scientific">Pholiota conissans</name>
    <dbReference type="NCBI Taxonomy" id="109636"/>
    <lineage>
        <taxon>Eukaryota</taxon>
        <taxon>Fungi</taxon>
        <taxon>Dikarya</taxon>
        <taxon>Basidiomycota</taxon>
        <taxon>Agaricomycotina</taxon>
        <taxon>Agaricomycetes</taxon>
        <taxon>Agaricomycetidae</taxon>
        <taxon>Agaricales</taxon>
        <taxon>Agaricineae</taxon>
        <taxon>Strophariaceae</taxon>
        <taxon>Pholiota</taxon>
    </lineage>
</organism>
<dbReference type="Proteomes" id="UP000807469">
    <property type="component" value="Unassembled WGS sequence"/>
</dbReference>
<keyword evidence="2" id="KW-0812">Transmembrane</keyword>
<dbReference type="AlphaFoldDB" id="A0A9P5Z4I6"/>
<proteinExistence type="predicted"/>
<protein>
    <submittedName>
        <fullName evidence="3">Uncharacterized protein</fullName>
    </submittedName>
</protein>
<dbReference type="OrthoDB" id="3038877at2759"/>
<name>A0A9P5Z4I6_9AGAR</name>
<feature type="region of interest" description="Disordered" evidence="1">
    <location>
        <begin position="98"/>
        <end position="160"/>
    </location>
</feature>
<evidence type="ECO:0000256" key="2">
    <source>
        <dbReference type="SAM" id="Phobius"/>
    </source>
</evidence>
<feature type="transmembrane region" description="Helical" evidence="2">
    <location>
        <begin position="52"/>
        <end position="72"/>
    </location>
</feature>
<keyword evidence="2" id="KW-1133">Transmembrane helix</keyword>
<evidence type="ECO:0000256" key="1">
    <source>
        <dbReference type="SAM" id="MobiDB-lite"/>
    </source>
</evidence>
<keyword evidence="2" id="KW-0472">Membrane</keyword>
<evidence type="ECO:0000313" key="4">
    <source>
        <dbReference type="Proteomes" id="UP000807469"/>
    </source>
</evidence>
<dbReference type="EMBL" id="MU155179">
    <property type="protein sequence ID" value="KAF9481377.1"/>
    <property type="molecule type" value="Genomic_DNA"/>
</dbReference>
<comment type="caution">
    <text evidence="3">The sequence shown here is derived from an EMBL/GenBank/DDBJ whole genome shotgun (WGS) entry which is preliminary data.</text>
</comment>
<gene>
    <name evidence="3" type="ORF">BDN70DRAFT_542122</name>
</gene>